<comment type="caution">
    <text evidence="1">The sequence shown here is derived from an EMBL/GenBank/DDBJ whole genome shotgun (WGS) entry which is preliminary data.</text>
</comment>
<name>A0A9P7YQ90_9HELO</name>
<evidence type="ECO:0000313" key="2">
    <source>
        <dbReference type="Proteomes" id="UP000824998"/>
    </source>
</evidence>
<reference evidence="1" key="1">
    <citation type="journal article" date="2021" name="IMA Fungus">
        <title>Genomic characterization of three marine fungi, including Emericellopsis atlantica sp. nov. with signatures of a generalist lifestyle and marine biomass degradation.</title>
        <authorList>
            <person name="Hagestad O.C."/>
            <person name="Hou L."/>
            <person name="Andersen J.H."/>
            <person name="Hansen E.H."/>
            <person name="Altermark B."/>
            <person name="Li C."/>
            <person name="Kuhnert E."/>
            <person name="Cox R.J."/>
            <person name="Crous P.W."/>
            <person name="Spatafora J.W."/>
            <person name="Lail K."/>
            <person name="Amirebrahimi M."/>
            <person name="Lipzen A."/>
            <person name="Pangilinan J."/>
            <person name="Andreopoulos W."/>
            <person name="Hayes R.D."/>
            <person name="Ng V."/>
            <person name="Grigoriev I.V."/>
            <person name="Jackson S.A."/>
            <person name="Sutton T.D.S."/>
            <person name="Dobson A.D.W."/>
            <person name="Rama T."/>
        </authorList>
    </citation>
    <scope>NUCLEOTIDE SEQUENCE</scope>
    <source>
        <strain evidence="1">TRa018bII</strain>
    </source>
</reference>
<sequence length="96" mass="11244">MKTLSTTILFLCNFKPFKQAQTYCCHHCSMECRSLGVTERRYNSFGVDVDSGEPKIIILKAFWRPRTNRYRTCPSCENRIILPTHSFLDERGLSMF</sequence>
<keyword evidence="2" id="KW-1185">Reference proteome</keyword>
<accession>A0A9P7YQ90</accession>
<dbReference type="EMBL" id="MU251382">
    <property type="protein sequence ID" value="KAG9237697.1"/>
    <property type="molecule type" value="Genomic_DNA"/>
</dbReference>
<organism evidence="1 2">
    <name type="scientific">Amylocarpus encephaloides</name>
    <dbReference type="NCBI Taxonomy" id="45428"/>
    <lineage>
        <taxon>Eukaryota</taxon>
        <taxon>Fungi</taxon>
        <taxon>Dikarya</taxon>
        <taxon>Ascomycota</taxon>
        <taxon>Pezizomycotina</taxon>
        <taxon>Leotiomycetes</taxon>
        <taxon>Helotiales</taxon>
        <taxon>Helotiales incertae sedis</taxon>
        <taxon>Amylocarpus</taxon>
    </lineage>
</organism>
<evidence type="ECO:0000313" key="1">
    <source>
        <dbReference type="EMBL" id="KAG9237697.1"/>
    </source>
</evidence>
<gene>
    <name evidence="1" type="ORF">BJ875DRAFT_453222</name>
</gene>
<proteinExistence type="predicted"/>
<dbReference type="AlphaFoldDB" id="A0A9P7YQ90"/>
<protein>
    <submittedName>
        <fullName evidence="1">Uncharacterized protein</fullName>
    </submittedName>
</protein>
<dbReference type="Proteomes" id="UP000824998">
    <property type="component" value="Unassembled WGS sequence"/>
</dbReference>